<dbReference type="OrthoDB" id="44867at2759"/>
<dbReference type="Pfam" id="PF01096">
    <property type="entry name" value="Zn_ribbon_TFIIS"/>
    <property type="match status" value="1"/>
</dbReference>
<proteinExistence type="inferred from homology"/>
<dbReference type="InterPro" id="IPR006289">
    <property type="entry name" value="TFSII"/>
</dbReference>
<dbReference type="GO" id="GO:0031564">
    <property type="term" value="P:transcription antitermination"/>
    <property type="evidence" value="ECO:0007669"/>
    <property type="project" value="TreeGrafter"/>
</dbReference>
<dbReference type="Gene3D" id="1.10.472.30">
    <property type="entry name" value="Transcription elongation factor S-II, central domain"/>
    <property type="match status" value="1"/>
</dbReference>
<dbReference type="SUPFAM" id="SSF57783">
    <property type="entry name" value="Zinc beta-ribbon"/>
    <property type="match status" value="1"/>
</dbReference>
<reference evidence="13 14" key="1">
    <citation type="submission" date="2016-07" db="EMBL/GenBank/DDBJ databases">
        <title>Pervasive Adenine N6-methylation of Active Genes in Fungi.</title>
        <authorList>
            <consortium name="DOE Joint Genome Institute"/>
            <person name="Mondo S.J."/>
            <person name="Dannebaum R.O."/>
            <person name="Kuo R.C."/>
            <person name="Labutti K."/>
            <person name="Haridas S."/>
            <person name="Kuo A."/>
            <person name="Salamov A."/>
            <person name="Ahrendt S.R."/>
            <person name="Lipzen A."/>
            <person name="Sullivan W."/>
            <person name="Andreopoulos W.B."/>
            <person name="Clum A."/>
            <person name="Lindquist E."/>
            <person name="Daum C."/>
            <person name="Ramamoorthy G.K."/>
            <person name="Gryganskyi A."/>
            <person name="Culley D."/>
            <person name="Magnuson J.K."/>
            <person name="James T.Y."/>
            <person name="O'Malley M.A."/>
            <person name="Stajich J.E."/>
            <person name="Spatafora J.W."/>
            <person name="Visel A."/>
            <person name="Grigoriev I.V."/>
        </authorList>
    </citation>
    <scope>NUCLEOTIDE SEQUENCE [LARGE SCALE GENOMIC DNA]</scope>
    <source>
        <strain evidence="13 14">12-1054</strain>
    </source>
</reference>
<evidence type="ECO:0000256" key="6">
    <source>
        <dbReference type="PROSITE-ProRule" id="PRU00472"/>
    </source>
</evidence>
<dbReference type="InterPro" id="IPR003617">
    <property type="entry name" value="TFIIS/CRSP70_N_sub"/>
</dbReference>
<feature type="region of interest" description="Disordered" evidence="9">
    <location>
        <begin position="80"/>
        <end position="116"/>
    </location>
</feature>
<dbReference type="GeneID" id="63784492"/>
<comment type="similarity">
    <text evidence="8">Belongs to the TFS-II family.</text>
</comment>
<evidence type="ECO:0000256" key="4">
    <source>
        <dbReference type="ARBA" id="ARBA00022833"/>
    </source>
</evidence>
<dbReference type="Pfam" id="PF07500">
    <property type="entry name" value="TFIIS_M"/>
    <property type="match status" value="1"/>
</dbReference>
<dbReference type="InterPro" id="IPR036575">
    <property type="entry name" value="TFIIS_cen_dom_sf"/>
</dbReference>
<keyword evidence="14" id="KW-1185">Reference proteome</keyword>
<evidence type="ECO:0000259" key="11">
    <source>
        <dbReference type="PROSITE" id="PS51319"/>
    </source>
</evidence>
<comment type="caution">
    <text evidence="13">The sequence shown here is derived from an EMBL/GenBank/DDBJ whole genome shotgun (WGS) entry which is preliminary data.</text>
</comment>
<dbReference type="GO" id="GO:0003746">
    <property type="term" value="F:translation elongation factor activity"/>
    <property type="evidence" value="ECO:0007669"/>
    <property type="project" value="UniProtKB-KW"/>
</dbReference>
<name>A0A1Y2F8X4_PROLT</name>
<dbReference type="STRING" id="56484.A0A1Y2F8X4"/>
<dbReference type="GO" id="GO:0006368">
    <property type="term" value="P:transcription elongation by RNA polymerase II"/>
    <property type="evidence" value="ECO:0007669"/>
    <property type="project" value="InterPro"/>
</dbReference>
<dbReference type="InterPro" id="IPR035441">
    <property type="entry name" value="TFIIS/LEDGF_dom_sf"/>
</dbReference>
<feature type="domain" description="TFIIS-type" evidence="10">
    <location>
        <begin position="250"/>
        <end position="290"/>
    </location>
</feature>
<evidence type="ECO:0000256" key="2">
    <source>
        <dbReference type="ARBA" id="ARBA00022723"/>
    </source>
</evidence>
<evidence type="ECO:0000256" key="3">
    <source>
        <dbReference type="ARBA" id="ARBA00022771"/>
    </source>
</evidence>
<sequence>MSNKDIIESSSALLKALDNRSYKTATDILATLRTRVLASDSVLRDTKIGLTVGKLRKHEDKLVAAAATELVKKWKNEVTSAKAPSGTTETSATTATGKEDGKATDGKNAAASTKTPRTVDTDKIHYALLNDAVRNNCVKLVYNGLAIDSDERPAAILEKARALEATVFEQFDRKAEAGYKQKIRSLFLNLKGNNISLRHDVLDGTLSVERLAVMTADEMASDEVKARNEALQKANIFNAMAATAQVASTDMFQCGKCKKRECTYYQMQTRSADEPMTTFVSCTFCGNKFKF</sequence>
<accession>A0A1Y2F8X4</accession>
<dbReference type="Pfam" id="PF08711">
    <property type="entry name" value="Med26"/>
    <property type="match status" value="1"/>
</dbReference>
<dbReference type="GO" id="GO:0003677">
    <property type="term" value="F:DNA binding"/>
    <property type="evidence" value="ECO:0007669"/>
    <property type="project" value="UniProtKB-KW"/>
</dbReference>
<dbReference type="FunFam" id="2.20.25.10:FF:000001">
    <property type="entry name" value="Probable Transcription elongation factor S-II"/>
    <property type="match status" value="1"/>
</dbReference>
<dbReference type="SMART" id="SM00510">
    <property type="entry name" value="TFS2M"/>
    <property type="match status" value="1"/>
</dbReference>
<evidence type="ECO:0000256" key="1">
    <source>
        <dbReference type="ARBA" id="ARBA00004123"/>
    </source>
</evidence>
<dbReference type="SUPFAM" id="SSF46942">
    <property type="entry name" value="Elongation factor TFIIS domain 2"/>
    <property type="match status" value="1"/>
</dbReference>
<evidence type="ECO:0000256" key="9">
    <source>
        <dbReference type="SAM" id="MobiDB-lite"/>
    </source>
</evidence>
<organism evidence="13 14">
    <name type="scientific">Protomyces lactucae-debilis</name>
    <dbReference type="NCBI Taxonomy" id="2754530"/>
    <lineage>
        <taxon>Eukaryota</taxon>
        <taxon>Fungi</taxon>
        <taxon>Dikarya</taxon>
        <taxon>Ascomycota</taxon>
        <taxon>Taphrinomycotina</taxon>
        <taxon>Taphrinomycetes</taxon>
        <taxon>Taphrinales</taxon>
        <taxon>Protomycetaceae</taxon>
        <taxon>Protomyces</taxon>
    </lineage>
</organism>
<evidence type="ECO:0000259" key="10">
    <source>
        <dbReference type="PROSITE" id="PS51133"/>
    </source>
</evidence>
<protein>
    <recommendedName>
        <fullName evidence="8">Transcription elongation factor</fullName>
    </recommendedName>
</protein>
<dbReference type="AlphaFoldDB" id="A0A1Y2F8X4"/>
<dbReference type="InterPro" id="IPR017923">
    <property type="entry name" value="TFIIS_N"/>
</dbReference>
<dbReference type="GO" id="GO:0031440">
    <property type="term" value="P:regulation of mRNA 3'-end processing"/>
    <property type="evidence" value="ECO:0007669"/>
    <property type="project" value="TreeGrafter"/>
</dbReference>
<dbReference type="EMBL" id="MCFI01000013">
    <property type="protein sequence ID" value="ORY80360.1"/>
    <property type="molecule type" value="Genomic_DNA"/>
</dbReference>
<dbReference type="InterPro" id="IPR003618">
    <property type="entry name" value="TFIIS_cen_dom"/>
</dbReference>
<evidence type="ECO:0000256" key="7">
    <source>
        <dbReference type="PROSITE-ProRule" id="PRU00649"/>
    </source>
</evidence>
<dbReference type="PIRSF" id="PIRSF006704">
    <property type="entry name" value="TF_IIS"/>
    <property type="match status" value="1"/>
</dbReference>
<dbReference type="PROSITE" id="PS51319">
    <property type="entry name" value="TFIIS_N"/>
    <property type="match status" value="1"/>
</dbReference>
<dbReference type="RefSeq" id="XP_040724248.1">
    <property type="nucleotide sequence ID" value="XM_040867893.1"/>
</dbReference>
<keyword evidence="8" id="KW-0804">Transcription</keyword>
<keyword evidence="8" id="KW-0805">Transcription regulation</keyword>
<dbReference type="Proteomes" id="UP000193685">
    <property type="component" value="Unassembled WGS sequence"/>
</dbReference>
<keyword evidence="2 8" id="KW-0479">Metal-binding</keyword>
<dbReference type="PANTHER" id="PTHR11477">
    <property type="entry name" value="TRANSCRIPTION FACTOR S-II ZINC FINGER DOMAIN-CONTAINING PROTEIN"/>
    <property type="match status" value="1"/>
</dbReference>
<feature type="domain" description="TFIIS N-terminal" evidence="11">
    <location>
        <begin position="1"/>
        <end position="81"/>
    </location>
</feature>
<gene>
    <name evidence="13" type="ORF">BCR37DRAFT_349043</name>
</gene>
<evidence type="ECO:0000256" key="8">
    <source>
        <dbReference type="RuleBase" id="RU368078"/>
    </source>
</evidence>
<keyword evidence="13" id="KW-0251">Elongation factor</keyword>
<evidence type="ECO:0000313" key="14">
    <source>
        <dbReference type="Proteomes" id="UP000193685"/>
    </source>
</evidence>
<comment type="function">
    <text evidence="8">Necessary for efficient RNA polymerase II transcription elongation past template-encoded arresting sites.</text>
</comment>
<keyword evidence="5 7" id="KW-0539">Nucleus</keyword>
<dbReference type="Gene3D" id="1.20.930.10">
    <property type="entry name" value="Conserved domain common to transcription factors TFIIS, elongin A, CRSP70"/>
    <property type="match status" value="1"/>
</dbReference>
<keyword evidence="4 8" id="KW-0862">Zinc</keyword>
<keyword evidence="3 6" id="KW-0863">Zinc-finger</keyword>
<keyword evidence="13" id="KW-0648">Protein biosynthesis</keyword>
<dbReference type="SMART" id="SM00440">
    <property type="entry name" value="ZnF_C2C2"/>
    <property type="match status" value="1"/>
</dbReference>
<dbReference type="OMA" id="RFVVMTH"/>
<dbReference type="InterPro" id="IPR001222">
    <property type="entry name" value="Znf_TFIIS"/>
</dbReference>
<dbReference type="NCBIfam" id="TIGR01385">
    <property type="entry name" value="TFSII"/>
    <property type="match status" value="1"/>
</dbReference>
<dbReference type="FunFam" id="1.10.472.30:FF:000003">
    <property type="entry name" value="Transcription elongation factor S-II"/>
    <property type="match status" value="1"/>
</dbReference>
<comment type="subcellular location">
    <subcellularLocation>
        <location evidence="1 7 8">Nucleus</location>
    </subcellularLocation>
</comment>
<evidence type="ECO:0000313" key="13">
    <source>
        <dbReference type="EMBL" id="ORY80360.1"/>
    </source>
</evidence>
<dbReference type="SUPFAM" id="SSF47676">
    <property type="entry name" value="Conserved domain common to transcription factors TFIIS, elongin A, CRSP70"/>
    <property type="match status" value="1"/>
</dbReference>
<feature type="compositionally biased region" description="Low complexity" evidence="9">
    <location>
        <begin position="85"/>
        <end position="96"/>
    </location>
</feature>
<dbReference type="PROSITE" id="PS51321">
    <property type="entry name" value="TFIIS_CENTRAL"/>
    <property type="match status" value="1"/>
</dbReference>
<dbReference type="Gene3D" id="2.20.25.10">
    <property type="match status" value="1"/>
</dbReference>
<dbReference type="SMART" id="SM00509">
    <property type="entry name" value="TFS2N"/>
    <property type="match status" value="1"/>
</dbReference>
<dbReference type="GO" id="GO:0006362">
    <property type="term" value="P:transcription elongation by RNA polymerase I"/>
    <property type="evidence" value="ECO:0007669"/>
    <property type="project" value="TreeGrafter"/>
</dbReference>
<evidence type="ECO:0000256" key="5">
    <source>
        <dbReference type="ARBA" id="ARBA00023242"/>
    </source>
</evidence>
<feature type="domain" description="TFIIS central" evidence="12">
    <location>
        <begin position="133"/>
        <end position="247"/>
    </location>
</feature>
<dbReference type="PROSITE" id="PS00466">
    <property type="entry name" value="ZF_TFIIS_1"/>
    <property type="match status" value="1"/>
</dbReference>
<dbReference type="PROSITE" id="PS51133">
    <property type="entry name" value="ZF_TFIIS_2"/>
    <property type="match status" value="1"/>
</dbReference>
<dbReference type="GO" id="GO:0005634">
    <property type="term" value="C:nucleus"/>
    <property type="evidence" value="ECO:0007669"/>
    <property type="project" value="UniProtKB-SubCell"/>
</dbReference>
<dbReference type="PANTHER" id="PTHR11477:SF0">
    <property type="entry name" value="IP08861P-RELATED"/>
    <property type="match status" value="1"/>
</dbReference>
<keyword evidence="8" id="KW-0238">DNA-binding</keyword>
<dbReference type="GO" id="GO:0008270">
    <property type="term" value="F:zinc ion binding"/>
    <property type="evidence" value="ECO:0007669"/>
    <property type="project" value="UniProtKB-UniRule"/>
</dbReference>
<dbReference type="CDD" id="cd13749">
    <property type="entry name" value="Zn-ribbon_TFIIS"/>
    <property type="match status" value="1"/>
</dbReference>
<dbReference type="InterPro" id="IPR035100">
    <property type="entry name" value="TF_IIS-typ"/>
</dbReference>
<evidence type="ECO:0000259" key="12">
    <source>
        <dbReference type="PROSITE" id="PS51321"/>
    </source>
</evidence>